<dbReference type="PROSITE" id="PS00028">
    <property type="entry name" value="ZINC_FINGER_C2H2_1"/>
    <property type="match status" value="2"/>
</dbReference>
<name>E1GPS0_LOALO</name>
<evidence type="ECO:0000256" key="6">
    <source>
        <dbReference type="PROSITE-ProRule" id="PRU00042"/>
    </source>
</evidence>
<dbReference type="PANTHER" id="PTHR23235:SF142">
    <property type="entry name" value="ZINC FINGER PROTEIN 384"/>
    <property type="match status" value="1"/>
</dbReference>
<evidence type="ECO:0000313" key="8">
    <source>
        <dbReference type="EMBL" id="EFO13338.1"/>
    </source>
</evidence>
<keyword evidence="3 6" id="KW-0863">Zinc-finger</keyword>
<dbReference type="InParanoid" id="E1GPS0"/>
<evidence type="ECO:0000256" key="1">
    <source>
        <dbReference type="ARBA" id="ARBA00022723"/>
    </source>
</evidence>
<dbReference type="GO" id="GO:0000981">
    <property type="term" value="F:DNA-binding transcription factor activity, RNA polymerase II-specific"/>
    <property type="evidence" value="ECO:0007669"/>
    <property type="project" value="TreeGrafter"/>
</dbReference>
<reference evidence="8" key="1">
    <citation type="submission" date="2012-04" db="EMBL/GenBank/DDBJ databases">
        <title>The Genome Sequence of Loa loa.</title>
        <authorList>
            <consortium name="The Broad Institute Genome Sequencing Platform"/>
            <consortium name="Broad Institute Genome Sequencing Center for Infectious Disease"/>
            <person name="Nutman T.B."/>
            <person name="Fink D.L."/>
            <person name="Russ C."/>
            <person name="Young S."/>
            <person name="Zeng Q."/>
            <person name="Gargeya S."/>
            <person name="Alvarado L."/>
            <person name="Berlin A."/>
            <person name="Chapman S.B."/>
            <person name="Chen Z."/>
            <person name="Freedman E."/>
            <person name="Gellesch M."/>
            <person name="Goldberg J."/>
            <person name="Griggs A."/>
            <person name="Gujja S."/>
            <person name="Heilman E.R."/>
            <person name="Heiman D."/>
            <person name="Howarth C."/>
            <person name="Mehta T."/>
            <person name="Neiman D."/>
            <person name="Pearson M."/>
            <person name="Roberts A."/>
            <person name="Saif S."/>
            <person name="Shea T."/>
            <person name="Shenoy N."/>
            <person name="Sisk P."/>
            <person name="Stolte C."/>
            <person name="Sykes S."/>
            <person name="White J."/>
            <person name="Yandava C."/>
            <person name="Haas B."/>
            <person name="Henn M.R."/>
            <person name="Nusbaum C."/>
            <person name="Birren B."/>
        </authorList>
    </citation>
    <scope>NUCLEOTIDE SEQUENCE [LARGE SCALE GENOMIC DNA]</scope>
</reference>
<feature type="domain" description="C2H2-type" evidence="7">
    <location>
        <begin position="14"/>
        <end position="41"/>
    </location>
</feature>
<evidence type="ECO:0000256" key="3">
    <source>
        <dbReference type="ARBA" id="ARBA00022771"/>
    </source>
</evidence>
<dbReference type="FunFam" id="3.30.160.60:FF:002343">
    <property type="entry name" value="Zinc finger protein 33A"/>
    <property type="match status" value="1"/>
</dbReference>
<evidence type="ECO:0000256" key="4">
    <source>
        <dbReference type="ARBA" id="ARBA00022833"/>
    </source>
</evidence>
<evidence type="ECO:0000259" key="7">
    <source>
        <dbReference type="PROSITE" id="PS50157"/>
    </source>
</evidence>
<dbReference type="Gene3D" id="3.30.160.60">
    <property type="entry name" value="Classic Zinc Finger"/>
    <property type="match status" value="2"/>
</dbReference>
<dbReference type="InterPro" id="IPR013087">
    <property type="entry name" value="Znf_C2H2_type"/>
</dbReference>
<dbReference type="InterPro" id="IPR036236">
    <property type="entry name" value="Znf_C2H2_sf"/>
</dbReference>
<dbReference type="CTD" id="9952679"/>
<keyword evidence="5" id="KW-0539">Nucleus</keyword>
<proteinExistence type="predicted"/>
<accession>E1GPS0</accession>
<dbReference type="GeneID" id="9952679"/>
<dbReference type="GO" id="GO:0000978">
    <property type="term" value="F:RNA polymerase II cis-regulatory region sequence-specific DNA binding"/>
    <property type="evidence" value="ECO:0007669"/>
    <property type="project" value="TreeGrafter"/>
</dbReference>
<dbReference type="KEGG" id="loa:LOAG_15191"/>
<feature type="domain" description="C2H2-type" evidence="7">
    <location>
        <begin position="42"/>
        <end position="69"/>
    </location>
</feature>
<sequence length="82" mass="9260">MYTHNKLHTGEKPHSCSECGMNFTLSWNLNAHKKIHTGKKPYSCSECGKNFAQPAGLYMHKKVHTSEKHSCLKTKAFPNQGI</sequence>
<dbReference type="Pfam" id="PF00096">
    <property type="entry name" value="zf-C2H2"/>
    <property type="match status" value="2"/>
</dbReference>
<dbReference type="EMBL" id="JH713676">
    <property type="protein sequence ID" value="EFO13338.1"/>
    <property type="molecule type" value="Genomic_DNA"/>
</dbReference>
<dbReference type="RefSeq" id="XP_003150731.1">
    <property type="nucleotide sequence ID" value="XM_003150683.1"/>
</dbReference>
<dbReference type="GO" id="GO:0008270">
    <property type="term" value="F:zinc ion binding"/>
    <property type="evidence" value="ECO:0007669"/>
    <property type="project" value="UniProtKB-KW"/>
</dbReference>
<evidence type="ECO:0000256" key="5">
    <source>
        <dbReference type="ARBA" id="ARBA00023242"/>
    </source>
</evidence>
<dbReference type="OrthoDB" id="9439903at2759"/>
<dbReference type="PROSITE" id="PS50157">
    <property type="entry name" value="ZINC_FINGER_C2H2_2"/>
    <property type="match status" value="2"/>
</dbReference>
<dbReference type="FunFam" id="3.30.160.60:FF:000690">
    <property type="entry name" value="Zinc finger protein 354C"/>
    <property type="match status" value="1"/>
</dbReference>
<keyword evidence="1" id="KW-0479">Metal-binding</keyword>
<evidence type="ECO:0000256" key="2">
    <source>
        <dbReference type="ARBA" id="ARBA00022737"/>
    </source>
</evidence>
<keyword evidence="2" id="KW-0677">Repeat</keyword>
<dbReference type="PANTHER" id="PTHR23235">
    <property type="entry name" value="KRUEPPEL-LIKE TRANSCRIPTION FACTOR"/>
    <property type="match status" value="1"/>
</dbReference>
<protein>
    <submittedName>
        <fullName evidence="8">Zinc finger protein</fullName>
    </submittedName>
</protein>
<keyword evidence="4" id="KW-0862">Zinc</keyword>
<organism evidence="8">
    <name type="scientific">Loa loa</name>
    <name type="common">Eye worm</name>
    <name type="synonym">Filaria loa</name>
    <dbReference type="NCBI Taxonomy" id="7209"/>
    <lineage>
        <taxon>Eukaryota</taxon>
        <taxon>Metazoa</taxon>
        <taxon>Ecdysozoa</taxon>
        <taxon>Nematoda</taxon>
        <taxon>Chromadorea</taxon>
        <taxon>Rhabditida</taxon>
        <taxon>Spirurina</taxon>
        <taxon>Spiruromorpha</taxon>
        <taxon>Filarioidea</taxon>
        <taxon>Onchocercidae</taxon>
        <taxon>Loa</taxon>
    </lineage>
</organism>
<gene>
    <name evidence="8" type="ORF">LOAG_15191</name>
</gene>
<dbReference type="SMART" id="SM00355">
    <property type="entry name" value="ZnF_C2H2"/>
    <property type="match status" value="2"/>
</dbReference>
<dbReference type="SUPFAM" id="SSF57667">
    <property type="entry name" value="beta-beta-alpha zinc fingers"/>
    <property type="match status" value="1"/>
</dbReference>
<dbReference type="AlphaFoldDB" id="E1GPS0"/>